<accession>A0ABN0PIU6</accession>
<keyword evidence="3" id="KW-1185">Reference proteome</keyword>
<protein>
    <submittedName>
        <fullName evidence="2">Uncharacterized protein</fullName>
    </submittedName>
</protein>
<dbReference type="EMBL" id="AXZL01000076">
    <property type="protein sequence ID" value="ESE39970.1"/>
    <property type="molecule type" value="Genomic_DNA"/>
</dbReference>
<proteinExistence type="predicted"/>
<gene>
    <name evidence="2" type="ORF">SHD_4179</name>
</gene>
<sequence>MTDSQKLLINQIDVINAALAKKSAAKVYKEFIMRTKSVDLGLLMSSKLFGVLALALLVVAVELGIGEANSWFFLGLNILEWTNPLEEARQVGDVSMESVSFIFACLNGLFDALSGVVMGRFAG</sequence>
<feature type="transmembrane region" description="Helical" evidence="1">
    <location>
        <begin position="101"/>
        <end position="122"/>
    </location>
</feature>
<name>A0ABN0PIU6_9GAMM</name>
<evidence type="ECO:0000313" key="2">
    <source>
        <dbReference type="EMBL" id="ESE39970.1"/>
    </source>
</evidence>
<evidence type="ECO:0000256" key="1">
    <source>
        <dbReference type="SAM" id="Phobius"/>
    </source>
</evidence>
<feature type="transmembrane region" description="Helical" evidence="1">
    <location>
        <begin position="40"/>
        <end position="61"/>
    </location>
</feature>
<reference evidence="2 3" key="1">
    <citation type="journal article" date="2013" name="Genome Announc.">
        <title>Draft Genome Sequence of Shewanella decolorationis S12, a Dye-Degrading Bacterium Isolated from a Wastewater Treatment Plant.</title>
        <authorList>
            <person name="Xu M."/>
            <person name="Fang Y."/>
            <person name="Liu J."/>
            <person name="Chen X."/>
            <person name="Sun G."/>
            <person name="Guo J."/>
            <person name="Hua Z."/>
            <person name="Tu Q."/>
            <person name="Wu L."/>
            <person name="Zhou J."/>
            <person name="Liu X."/>
        </authorList>
    </citation>
    <scope>NUCLEOTIDE SEQUENCE [LARGE SCALE GENOMIC DNA]</scope>
    <source>
        <strain evidence="2 3">S12</strain>
    </source>
</reference>
<organism evidence="2 3">
    <name type="scientific">Shewanella decolorationis S12</name>
    <dbReference type="NCBI Taxonomy" id="1353536"/>
    <lineage>
        <taxon>Bacteria</taxon>
        <taxon>Pseudomonadati</taxon>
        <taxon>Pseudomonadota</taxon>
        <taxon>Gammaproteobacteria</taxon>
        <taxon>Alteromonadales</taxon>
        <taxon>Shewanellaceae</taxon>
        <taxon>Shewanella</taxon>
    </lineage>
</organism>
<keyword evidence="1" id="KW-1133">Transmembrane helix</keyword>
<keyword evidence="1" id="KW-0812">Transmembrane</keyword>
<dbReference type="Proteomes" id="UP000017548">
    <property type="component" value="Unassembled WGS sequence"/>
</dbReference>
<evidence type="ECO:0000313" key="3">
    <source>
        <dbReference type="Proteomes" id="UP000017548"/>
    </source>
</evidence>
<comment type="caution">
    <text evidence="2">The sequence shown here is derived from an EMBL/GenBank/DDBJ whole genome shotgun (WGS) entry which is preliminary data.</text>
</comment>
<keyword evidence="1" id="KW-0472">Membrane</keyword>